<comment type="caution">
    <text evidence="1">The sequence shown here is derived from an EMBL/GenBank/DDBJ whole genome shotgun (WGS) entry which is preliminary data.</text>
</comment>
<gene>
    <name evidence="1" type="ORF">FRX31_033441</name>
</gene>
<name>A0A7J6UWH7_THATH</name>
<evidence type="ECO:0000313" key="1">
    <source>
        <dbReference type="EMBL" id="KAF5176974.1"/>
    </source>
</evidence>
<protein>
    <submittedName>
        <fullName evidence="1">Uncharacterized protein</fullName>
    </submittedName>
</protein>
<dbReference type="Proteomes" id="UP000554482">
    <property type="component" value="Unassembled WGS sequence"/>
</dbReference>
<dbReference type="EMBL" id="JABWDY010041998">
    <property type="protein sequence ID" value="KAF5176974.1"/>
    <property type="molecule type" value="Genomic_DNA"/>
</dbReference>
<sequence>MSLCLLLGGNAASVTTQTISVQFKGITLSFGGEETGAVLVTKIHAVELCQQTNSSTVDRNK</sequence>
<organism evidence="1 2">
    <name type="scientific">Thalictrum thalictroides</name>
    <name type="common">Rue-anemone</name>
    <name type="synonym">Anemone thalictroides</name>
    <dbReference type="NCBI Taxonomy" id="46969"/>
    <lineage>
        <taxon>Eukaryota</taxon>
        <taxon>Viridiplantae</taxon>
        <taxon>Streptophyta</taxon>
        <taxon>Embryophyta</taxon>
        <taxon>Tracheophyta</taxon>
        <taxon>Spermatophyta</taxon>
        <taxon>Magnoliopsida</taxon>
        <taxon>Ranunculales</taxon>
        <taxon>Ranunculaceae</taxon>
        <taxon>Thalictroideae</taxon>
        <taxon>Thalictrum</taxon>
    </lineage>
</organism>
<proteinExistence type="predicted"/>
<accession>A0A7J6UWH7</accession>
<keyword evidence="2" id="KW-1185">Reference proteome</keyword>
<evidence type="ECO:0000313" key="2">
    <source>
        <dbReference type="Proteomes" id="UP000554482"/>
    </source>
</evidence>
<reference evidence="1 2" key="1">
    <citation type="submission" date="2020-06" db="EMBL/GenBank/DDBJ databases">
        <title>Transcriptomic and genomic resources for Thalictrum thalictroides and T. hernandezii: Facilitating candidate gene discovery in an emerging model plant lineage.</title>
        <authorList>
            <person name="Arias T."/>
            <person name="Riano-Pachon D.M."/>
            <person name="Di Stilio V.S."/>
        </authorList>
    </citation>
    <scope>NUCLEOTIDE SEQUENCE [LARGE SCALE GENOMIC DNA]</scope>
    <source>
        <strain evidence="2">cv. WT478/WT964</strain>
        <tissue evidence="1">Leaves</tissue>
    </source>
</reference>
<dbReference type="AlphaFoldDB" id="A0A7J6UWH7"/>